<sequence length="139" mass="15064">TDDIATRKKFIDKELEVVGMLEKAGVPFLAGTDTPAGVHIFPGFSLHEELERFVAAGFTPLEALQTATLNPAQFFGMAGQLGAIEEGKLADMVLLSANPMEDIGNTEKIAGVFVNGRYFSHSQIEKMLRGVEARARSRP</sequence>
<dbReference type="PANTHER" id="PTHR43135:SF3">
    <property type="entry name" value="ALPHA-D-RIBOSE 1-METHYLPHOSPHONATE 5-TRIPHOSPHATE DIPHOSPHATASE"/>
    <property type="match status" value="1"/>
</dbReference>
<dbReference type="Proteomes" id="UP000567293">
    <property type="component" value="Unassembled WGS sequence"/>
</dbReference>
<organism evidence="2 3">
    <name type="scientific">Candidatus Acidiferrum panamense</name>
    <dbReference type="NCBI Taxonomy" id="2741543"/>
    <lineage>
        <taxon>Bacteria</taxon>
        <taxon>Pseudomonadati</taxon>
        <taxon>Acidobacteriota</taxon>
        <taxon>Terriglobia</taxon>
        <taxon>Candidatus Acidiferrales</taxon>
        <taxon>Candidatus Acidiferrum</taxon>
    </lineage>
</organism>
<comment type="caution">
    <text evidence="2">The sequence shown here is derived from an EMBL/GenBank/DDBJ whole genome shotgun (WGS) entry which is preliminary data.</text>
</comment>
<evidence type="ECO:0000259" key="1">
    <source>
        <dbReference type="Pfam" id="PF01979"/>
    </source>
</evidence>
<dbReference type="GO" id="GO:0016810">
    <property type="term" value="F:hydrolase activity, acting on carbon-nitrogen (but not peptide) bonds"/>
    <property type="evidence" value="ECO:0007669"/>
    <property type="project" value="InterPro"/>
</dbReference>
<feature type="domain" description="Amidohydrolase-related" evidence="1">
    <location>
        <begin position="17"/>
        <end position="117"/>
    </location>
</feature>
<gene>
    <name evidence="2" type="ORF">HRJ53_07590</name>
</gene>
<dbReference type="Pfam" id="PF01979">
    <property type="entry name" value="Amidohydro_1"/>
    <property type="match status" value="1"/>
</dbReference>
<proteinExistence type="predicted"/>
<dbReference type="InterPro" id="IPR051781">
    <property type="entry name" value="Metallo-dep_Hydrolase"/>
</dbReference>
<reference evidence="2" key="1">
    <citation type="submission" date="2020-06" db="EMBL/GenBank/DDBJ databases">
        <title>Legume-microbial interactions unlock mineral nutrients during tropical forest succession.</title>
        <authorList>
            <person name="Epihov D.Z."/>
        </authorList>
    </citation>
    <scope>NUCLEOTIDE SEQUENCE [LARGE SCALE GENOMIC DNA]</scope>
    <source>
        <strain evidence="2">Pan2503</strain>
    </source>
</reference>
<dbReference type="Gene3D" id="2.30.40.10">
    <property type="entry name" value="Urease, subunit C, domain 1"/>
    <property type="match status" value="1"/>
</dbReference>
<evidence type="ECO:0000313" key="3">
    <source>
        <dbReference type="Proteomes" id="UP000567293"/>
    </source>
</evidence>
<dbReference type="InterPro" id="IPR006680">
    <property type="entry name" value="Amidohydro-rel"/>
</dbReference>
<protein>
    <submittedName>
        <fullName evidence="2">Amidohydrolase family protein</fullName>
    </submittedName>
</protein>
<name>A0A7V8SWF7_9BACT</name>
<dbReference type="EMBL" id="JACDQQ010000732">
    <property type="protein sequence ID" value="MBA0084841.1"/>
    <property type="molecule type" value="Genomic_DNA"/>
</dbReference>
<feature type="non-terminal residue" evidence="2">
    <location>
        <position position="1"/>
    </location>
</feature>
<dbReference type="AlphaFoldDB" id="A0A7V8SWF7"/>
<dbReference type="PANTHER" id="PTHR43135">
    <property type="entry name" value="ALPHA-D-RIBOSE 1-METHYLPHOSPHONATE 5-TRIPHOSPHATE DIPHOSPHATASE"/>
    <property type="match status" value="1"/>
</dbReference>
<dbReference type="InterPro" id="IPR032466">
    <property type="entry name" value="Metal_Hydrolase"/>
</dbReference>
<dbReference type="InterPro" id="IPR011059">
    <property type="entry name" value="Metal-dep_hydrolase_composite"/>
</dbReference>
<keyword evidence="3" id="KW-1185">Reference proteome</keyword>
<accession>A0A7V8SWF7</accession>
<dbReference type="SUPFAM" id="SSF51338">
    <property type="entry name" value="Composite domain of metallo-dependent hydrolases"/>
    <property type="match status" value="1"/>
</dbReference>
<dbReference type="SUPFAM" id="SSF51556">
    <property type="entry name" value="Metallo-dependent hydrolases"/>
    <property type="match status" value="1"/>
</dbReference>
<evidence type="ECO:0000313" key="2">
    <source>
        <dbReference type="EMBL" id="MBA0084841.1"/>
    </source>
</evidence>